<dbReference type="PANTHER" id="PTHR43420:SF44">
    <property type="entry name" value="ACETYLTRANSFERASE YPEA"/>
    <property type="match status" value="1"/>
</dbReference>
<keyword evidence="5" id="KW-1185">Reference proteome</keyword>
<evidence type="ECO:0000256" key="1">
    <source>
        <dbReference type="ARBA" id="ARBA00022679"/>
    </source>
</evidence>
<organism evidence="4 5">
    <name type="scientific">Actibacterium lipolyticum</name>
    <dbReference type="NCBI Taxonomy" id="1524263"/>
    <lineage>
        <taxon>Bacteria</taxon>
        <taxon>Pseudomonadati</taxon>
        <taxon>Pseudomonadota</taxon>
        <taxon>Alphaproteobacteria</taxon>
        <taxon>Rhodobacterales</taxon>
        <taxon>Roseobacteraceae</taxon>
        <taxon>Actibacterium</taxon>
    </lineage>
</organism>
<sequence length="136" mass="14547">MTPETLAELHALCFTTPRPWGVDEFRSVLRTSGAFLHGDENGFVLGRVIADEAEVLTIAVHPDARQSGNGRRLLAAFDESAKNLGATETFLEVAADNTPALALYSAAGYGQAGRRLGYYKGADGQPVDALILRKSL</sequence>
<dbReference type="GO" id="GO:0016747">
    <property type="term" value="F:acyltransferase activity, transferring groups other than amino-acyl groups"/>
    <property type="evidence" value="ECO:0007669"/>
    <property type="project" value="InterPro"/>
</dbReference>
<proteinExistence type="predicted"/>
<dbReference type="OrthoDB" id="9804026at2"/>
<evidence type="ECO:0000256" key="2">
    <source>
        <dbReference type="ARBA" id="ARBA00023315"/>
    </source>
</evidence>
<name>A0A238JLX9_9RHOB</name>
<dbReference type="Pfam" id="PF00583">
    <property type="entry name" value="Acetyltransf_1"/>
    <property type="match status" value="1"/>
</dbReference>
<dbReference type="RefSeq" id="WP_093965599.1">
    <property type="nucleotide sequence ID" value="NZ_FXYE01000001.1"/>
</dbReference>
<dbReference type="InterPro" id="IPR000182">
    <property type="entry name" value="GNAT_dom"/>
</dbReference>
<dbReference type="Proteomes" id="UP000202922">
    <property type="component" value="Unassembled WGS sequence"/>
</dbReference>
<dbReference type="SUPFAM" id="SSF55729">
    <property type="entry name" value="Acyl-CoA N-acyltransferases (Nat)"/>
    <property type="match status" value="1"/>
</dbReference>
<feature type="domain" description="N-acetyltransferase" evidence="3">
    <location>
        <begin position="1"/>
        <end position="136"/>
    </location>
</feature>
<accession>A0A238JLX9</accession>
<dbReference type="Gene3D" id="3.40.630.30">
    <property type="match status" value="1"/>
</dbReference>
<reference evidence="5" key="1">
    <citation type="submission" date="2017-05" db="EMBL/GenBank/DDBJ databases">
        <authorList>
            <person name="Rodrigo-Torres L."/>
            <person name="Arahal R. D."/>
            <person name="Lucena T."/>
        </authorList>
    </citation>
    <scope>NUCLEOTIDE SEQUENCE [LARGE SCALE GENOMIC DNA]</scope>
    <source>
        <strain evidence="5">CECT 8621</strain>
    </source>
</reference>
<evidence type="ECO:0000313" key="4">
    <source>
        <dbReference type="EMBL" id="SMX31204.1"/>
    </source>
</evidence>
<dbReference type="PROSITE" id="PS51186">
    <property type="entry name" value="GNAT"/>
    <property type="match status" value="1"/>
</dbReference>
<keyword evidence="2" id="KW-0012">Acyltransferase</keyword>
<dbReference type="InterPro" id="IPR050680">
    <property type="entry name" value="YpeA/RimI_acetyltransf"/>
</dbReference>
<evidence type="ECO:0000313" key="5">
    <source>
        <dbReference type="Proteomes" id="UP000202922"/>
    </source>
</evidence>
<gene>
    <name evidence="4" type="ORF">COL8621_00330</name>
</gene>
<protein>
    <submittedName>
        <fullName evidence="4">Ribosomal-protein-alanine N-acetyltransferase</fullName>
    </submittedName>
</protein>
<evidence type="ECO:0000259" key="3">
    <source>
        <dbReference type="PROSITE" id="PS51186"/>
    </source>
</evidence>
<dbReference type="CDD" id="cd04301">
    <property type="entry name" value="NAT_SF"/>
    <property type="match status" value="1"/>
</dbReference>
<dbReference type="InterPro" id="IPR016181">
    <property type="entry name" value="Acyl_CoA_acyltransferase"/>
</dbReference>
<dbReference type="EMBL" id="FXYE01000001">
    <property type="protein sequence ID" value="SMX31204.1"/>
    <property type="molecule type" value="Genomic_DNA"/>
</dbReference>
<dbReference type="PANTHER" id="PTHR43420">
    <property type="entry name" value="ACETYLTRANSFERASE"/>
    <property type="match status" value="1"/>
</dbReference>
<dbReference type="AlphaFoldDB" id="A0A238JLX9"/>
<keyword evidence="1 4" id="KW-0808">Transferase</keyword>